<evidence type="ECO:0000313" key="20">
    <source>
        <dbReference type="Proteomes" id="UP000887575"/>
    </source>
</evidence>
<keyword evidence="5 16" id="KW-0812">Transmembrane</keyword>
<accession>A0AAF3FK84</accession>
<feature type="repeat" description="LDL-receptor class B" evidence="14">
    <location>
        <begin position="618"/>
        <end position="662"/>
    </location>
</feature>
<dbReference type="PROSITE" id="PS51120">
    <property type="entry name" value="LDLRB"/>
    <property type="match status" value="3"/>
</dbReference>
<dbReference type="GO" id="GO:0043235">
    <property type="term" value="C:receptor complex"/>
    <property type="evidence" value="ECO:0007669"/>
    <property type="project" value="TreeGrafter"/>
</dbReference>
<dbReference type="SUPFAM" id="SSF57424">
    <property type="entry name" value="LDL receptor-like module"/>
    <property type="match status" value="7"/>
</dbReference>
<dbReference type="SMART" id="SM00192">
    <property type="entry name" value="LDLa"/>
    <property type="match status" value="7"/>
</dbReference>
<dbReference type="AlphaFoldDB" id="A0AAF3FK84"/>
<dbReference type="Pfam" id="PF07645">
    <property type="entry name" value="EGF_CA"/>
    <property type="match status" value="1"/>
</dbReference>
<keyword evidence="20" id="KW-1185">Reference proteome</keyword>
<evidence type="ECO:0000256" key="3">
    <source>
        <dbReference type="ARBA" id="ARBA00022536"/>
    </source>
</evidence>
<feature type="transmembrane region" description="Helical" evidence="16">
    <location>
        <begin position="822"/>
        <end position="844"/>
    </location>
</feature>
<protein>
    <submittedName>
        <fullName evidence="21">EGF-like domain-containing protein</fullName>
    </submittedName>
</protein>
<feature type="domain" description="EGF-like" evidence="19">
    <location>
        <begin position="426"/>
        <end position="468"/>
    </location>
</feature>
<dbReference type="PANTHER" id="PTHR22722">
    <property type="entry name" value="LOW-DENSITY LIPOPROTEIN RECEPTOR-RELATED PROTEIN 2-RELATED"/>
    <property type="match status" value="1"/>
</dbReference>
<feature type="region of interest" description="Disordered" evidence="15">
    <location>
        <begin position="879"/>
        <end position="911"/>
    </location>
</feature>
<keyword evidence="6 17" id="KW-0732">Signal</keyword>
<reference evidence="21" key="1">
    <citation type="submission" date="2024-02" db="UniProtKB">
        <authorList>
            <consortium name="WormBaseParasite"/>
        </authorList>
    </citation>
    <scope>IDENTIFICATION</scope>
</reference>
<dbReference type="Gene3D" id="4.10.400.10">
    <property type="entry name" value="Low-density Lipoprotein Receptor"/>
    <property type="match status" value="7"/>
</dbReference>
<feature type="domain" description="EGF-like calcium-binding" evidence="18">
    <location>
        <begin position="423"/>
        <end position="468"/>
    </location>
</feature>
<evidence type="ECO:0000256" key="15">
    <source>
        <dbReference type="SAM" id="MobiDB-lite"/>
    </source>
</evidence>
<evidence type="ECO:0000256" key="11">
    <source>
        <dbReference type="ARBA" id="ARBA00023170"/>
    </source>
</evidence>
<evidence type="ECO:0000256" key="7">
    <source>
        <dbReference type="ARBA" id="ARBA00022737"/>
    </source>
</evidence>
<dbReference type="CDD" id="cd00112">
    <property type="entry name" value="LDLa"/>
    <property type="match status" value="7"/>
</dbReference>
<evidence type="ECO:0000256" key="2">
    <source>
        <dbReference type="ARBA" id="ARBA00004479"/>
    </source>
</evidence>
<dbReference type="Pfam" id="PF00058">
    <property type="entry name" value="Ldl_recept_b"/>
    <property type="match status" value="2"/>
</dbReference>
<dbReference type="Pfam" id="PF00057">
    <property type="entry name" value="Ldl_recept_a"/>
    <property type="match status" value="6"/>
</dbReference>
<feature type="disulfide bond" evidence="13">
    <location>
        <begin position="168"/>
        <end position="180"/>
    </location>
</feature>
<dbReference type="InterPro" id="IPR036055">
    <property type="entry name" value="LDL_receptor-like_sf"/>
</dbReference>
<keyword evidence="9 16" id="KW-0472">Membrane</keyword>
<dbReference type="GO" id="GO:0005509">
    <property type="term" value="F:calcium ion binding"/>
    <property type="evidence" value="ECO:0007669"/>
    <property type="project" value="InterPro"/>
</dbReference>
<dbReference type="SMART" id="SM00135">
    <property type="entry name" value="LY"/>
    <property type="match status" value="5"/>
</dbReference>
<dbReference type="SMART" id="SM00179">
    <property type="entry name" value="EGF_CA"/>
    <property type="match status" value="1"/>
</dbReference>
<feature type="signal peptide" evidence="17">
    <location>
        <begin position="1"/>
        <end position="19"/>
    </location>
</feature>
<dbReference type="GO" id="GO:0042562">
    <property type="term" value="F:hormone binding"/>
    <property type="evidence" value="ECO:0007669"/>
    <property type="project" value="TreeGrafter"/>
</dbReference>
<evidence type="ECO:0000256" key="5">
    <source>
        <dbReference type="ARBA" id="ARBA00022692"/>
    </source>
</evidence>
<proteinExistence type="predicted"/>
<evidence type="ECO:0000256" key="14">
    <source>
        <dbReference type="PROSITE-ProRule" id="PRU00461"/>
    </source>
</evidence>
<keyword evidence="10 13" id="KW-1015">Disulfide bond</keyword>
<evidence type="ECO:0000256" key="12">
    <source>
        <dbReference type="ARBA" id="ARBA00023180"/>
    </source>
</evidence>
<keyword evidence="12" id="KW-0325">Glycoprotein</keyword>
<dbReference type="PROSITE" id="PS50068">
    <property type="entry name" value="LDLRA_2"/>
    <property type="match status" value="7"/>
</dbReference>
<name>A0AAF3FK84_9BILA</name>
<dbReference type="GO" id="GO:0012505">
    <property type="term" value="C:endomembrane system"/>
    <property type="evidence" value="ECO:0007669"/>
    <property type="project" value="UniProtKB-SubCell"/>
</dbReference>
<evidence type="ECO:0000313" key="21">
    <source>
        <dbReference type="WBParaSite" id="MBELARI_LOCUS6136"/>
    </source>
</evidence>
<dbReference type="FunFam" id="2.10.25.10:FF:000009">
    <property type="entry name" value="Low-density lipoprotein receptor isoform 1"/>
    <property type="match status" value="1"/>
</dbReference>
<dbReference type="GO" id="GO:0016324">
    <property type="term" value="C:apical plasma membrane"/>
    <property type="evidence" value="ECO:0007669"/>
    <property type="project" value="TreeGrafter"/>
</dbReference>
<dbReference type="PROSITE" id="PS01209">
    <property type="entry name" value="LDLRA_1"/>
    <property type="match status" value="3"/>
</dbReference>
<dbReference type="GO" id="GO:0006898">
    <property type="term" value="P:receptor-mediated endocytosis"/>
    <property type="evidence" value="ECO:0007669"/>
    <property type="project" value="TreeGrafter"/>
</dbReference>
<comment type="caution">
    <text evidence="13">Lacks conserved residue(s) required for the propagation of feature annotation.</text>
</comment>
<dbReference type="InterPro" id="IPR011042">
    <property type="entry name" value="6-blade_b-propeller_TolB-like"/>
</dbReference>
<dbReference type="PROSITE" id="PS01187">
    <property type="entry name" value="EGF_CA"/>
    <property type="match status" value="1"/>
</dbReference>
<evidence type="ECO:0000256" key="13">
    <source>
        <dbReference type="PROSITE-ProRule" id="PRU00124"/>
    </source>
</evidence>
<dbReference type="Proteomes" id="UP000887575">
    <property type="component" value="Unassembled WGS sequence"/>
</dbReference>
<feature type="repeat" description="LDL-receptor class B" evidence="14">
    <location>
        <begin position="575"/>
        <end position="617"/>
    </location>
</feature>
<dbReference type="InterPro" id="IPR051221">
    <property type="entry name" value="LDLR-related"/>
</dbReference>
<feature type="disulfide bond" evidence="13">
    <location>
        <begin position="175"/>
        <end position="193"/>
    </location>
</feature>
<dbReference type="SUPFAM" id="SSF63825">
    <property type="entry name" value="YWTD domain"/>
    <property type="match status" value="1"/>
</dbReference>
<feature type="disulfide bond" evidence="13">
    <location>
        <begin position="104"/>
        <end position="119"/>
    </location>
</feature>
<feature type="domain" description="EGF-like" evidence="19">
    <location>
        <begin position="167"/>
        <end position="205"/>
    </location>
</feature>
<keyword evidence="8 16" id="KW-1133">Transmembrane helix</keyword>
<dbReference type="InterPro" id="IPR049883">
    <property type="entry name" value="NOTCH1_EGF-like"/>
</dbReference>
<evidence type="ECO:0000256" key="6">
    <source>
        <dbReference type="ARBA" id="ARBA00022729"/>
    </source>
</evidence>
<feature type="disulfide bond" evidence="13">
    <location>
        <begin position="233"/>
        <end position="248"/>
    </location>
</feature>
<evidence type="ECO:0000256" key="4">
    <source>
        <dbReference type="ARBA" id="ARBA00022583"/>
    </source>
</evidence>
<dbReference type="Gene3D" id="2.120.10.30">
    <property type="entry name" value="TolB, C-terminal domain"/>
    <property type="match status" value="1"/>
</dbReference>
<evidence type="ECO:0000256" key="8">
    <source>
        <dbReference type="ARBA" id="ARBA00022989"/>
    </source>
</evidence>
<evidence type="ECO:0000256" key="9">
    <source>
        <dbReference type="ARBA" id="ARBA00023136"/>
    </source>
</evidence>
<evidence type="ECO:0000259" key="19">
    <source>
        <dbReference type="SMART" id="SM00181"/>
    </source>
</evidence>
<dbReference type="SMART" id="SM00181">
    <property type="entry name" value="EGF"/>
    <property type="match status" value="2"/>
</dbReference>
<sequence>MKTFYLTASLFLFVQCSDAVRELVHNPRSPAACNTSTTFACTSEPGKCIPNSWKCDGDIDCLKGEDEEKCSDTCPDDEFKCGGDQEKSGGTKAINGCIPKKWRCDGEFDCDDHSDEKDCPEIKCKEDQFKCSEFDGQFTLCIPNSWKCDGQNDCASGADEEGCHDRVCTDNDFKCRNGVCIFKSWTCDGEDDCGDGSDEDKEVCEKEQKTACNLDRMFRCESGNGCIPREWMCDGESDCRDHSDEENCTVATAASCSHKTEFACKTGKFCISSQWKCDGEIDCPDGSDETECNPKTCGADERSCSSENPKLPAATLCFPETFWCNGREDCPNGEDEMNCTKLETKKCGDYEYECPGSNNLCIQRDKLCSTNKENCLSDDFCSKDIKDCTPNSNFCKKTDSYVKNFSVYQCAKGFKAVNGVCEDIDECKEIPGVCDQLCQNLPGSYRCGCHRGYKLSQTKGGLIPTKCRAIGGDPLVLLSNRATIRQFDIVTNVHEALVQSPGSAVAMDFHLSNNTIIWSDITQQKILMCKVQNGNGSARKSFILDGNNCKPSNQFVVFEGEVHTPDGLAIDWVHNLLFWTDGGLDQISVMNLDTRQKKVLFTDKLEEPRAIAVDPEFGLIFWTDWGQEAKIERAGMDGKNRTVIMQGEQVKWPNGLALDLLEKRVYWADAKVKSILSCDYYGNNIKTVLHSHSYLRHPFSLAVFEDRVYFTDWEHDGVISVNKFTGGDVQKLMGKVSTPMTVRIYHKQAQPEHSNKCSNEGESPCAKERMCLPTGAIRGKDSTQEKPYSGRPFSCVCQGGLGDGLEETAECLAEVIAGNPGFSLSTMLLLAVLAIFVVGGYAFYRNRKGSSFTALNFDNPVYRRTVEPDMNDPFSDPFRAEGTVNVSGPTQVEQPSRLVIHDEGENDRHFT</sequence>
<evidence type="ECO:0000256" key="17">
    <source>
        <dbReference type="SAM" id="SignalP"/>
    </source>
</evidence>
<dbReference type="PRINTS" id="PR00261">
    <property type="entry name" value="LDLRECEPTOR"/>
</dbReference>
<dbReference type="PANTHER" id="PTHR22722:SF14">
    <property type="entry name" value="MEGALIN, ISOFORM A"/>
    <property type="match status" value="1"/>
</dbReference>
<keyword evidence="3" id="KW-0245">EGF-like domain</keyword>
<dbReference type="WBParaSite" id="MBELARI_LOCUS6136">
    <property type="protein sequence ID" value="MBELARI_LOCUS6136"/>
    <property type="gene ID" value="MBELARI_LOCUS6136"/>
</dbReference>
<dbReference type="InterPro" id="IPR023415">
    <property type="entry name" value="LDLR_class-A_CS"/>
</dbReference>
<organism evidence="20 21">
    <name type="scientific">Mesorhabditis belari</name>
    <dbReference type="NCBI Taxonomy" id="2138241"/>
    <lineage>
        <taxon>Eukaryota</taxon>
        <taxon>Metazoa</taxon>
        <taxon>Ecdysozoa</taxon>
        <taxon>Nematoda</taxon>
        <taxon>Chromadorea</taxon>
        <taxon>Rhabditida</taxon>
        <taxon>Rhabditina</taxon>
        <taxon>Rhabditomorpha</taxon>
        <taxon>Rhabditoidea</taxon>
        <taxon>Rhabditidae</taxon>
        <taxon>Mesorhabditinae</taxon>
        <taxon>Mesorhabditis</taxon>
    </lineage>
</organism>
<evidence type="ECO:0000256" key="16">
    <source>
        <dbReference type="SAM" id="Phobius"/>
    </source>
</evidence>
<feature type="compositionally biased region" description="Polar residues" evidence="15">
    <location>
        <begin position="884"/>
        <end position="894"/>
    </location>
</feature>
<evidence type="ECO:0000259" key="18">
    <source>
        <dbReference type="SMART" id="SM00179"/>
    </source>
</evidence>
<dbReference type="Gene3D" id="2.10.25.10">
    <property type="entry name" value="Laminin"/>
    <property type="match status" value="1"/>
</dbReference>
<keyword evidence="4" id="KW-0254">Endocytosis</keyword>
<feature type="compositionally biased region" description="Basic and acidic residues" evidence="15">
    <location>
        <begin position="899"/>
        <end position="911"/>
    </location>
</feature>
<keyword evidence="11" id="KW-0675">Receptor</keyword>
<dbReference type="InterPro" id="IPR018097">
    <property type="entry name" value="EGF_Ca-bd_CS"/>
</dbReference>
<feature type="disulfide bond" evidence="13">
    <location>
        <begin position="324"/>
        <end position="339"/>
    </location>
</feature>
<feature type="disulfide bond" evidence="13">
    <location>
        <begin position="148"/>
        <end position="163"/>
    </location>
</feature>
<comment type="subcellular location">
    <subcellularLocation>
        <location evidence="1">Endomembrane system</location>
    </subcellularLocation>
    <subcellularLocation>
        <location evidence="2">Membrane</location>
        <topology evidence="2">Single-pass type I membrane protein</topology>
    </subcellularLocation>
</comment>
<evidence type="ECO:0000256" key="10">
    <source>
        <dbReference type="ARBA" id="ARBA00023157"/>
    </source>
</evidence>
<dbReference type="FunFam" id="2.120.10.30:FF:000241">
    <property type="entry name" value="Low-density lipoprotein receptor-related protein 6"/>
    <property type="match status" value="1"/>
</dbReference>
<feature type="disulfide bond" evidence="13">
    <location>
        <begin position="55"/>
        <end position="70"/>
    </location>
</feature>
<keyword evidence="7" id="KW-0677">Repeat</keyword>
<feature type="repeat" description="LDL-receptor class B" evidence="14">
    <location>
        <begin position="663"/>
        <end position="707"/>
    </location>
</feature>
<dbReference type="SUPFAM" id="SSF57196">
    <property type="entry name" value="EGF/Laminin"/>
    <property type="match status" value="1"/>
</dbReference>
<dbReference type="InterPro" id="IPR000742">
    <property type="entry name" value="EGF"/>
</dbReference>
<evidence type="ECO:0000256" key="1">
    <source>
        <dbReference type="ARBA" id="ARBA00004308"/>
    </source>
</evidence>
<feature type="disulfide bond" evidence="13">
    <location>
        <begin position="277"/>
        <end position="292"/>
    </location>
</feature>
<feature type="chain" id="PRO_5042124145" evidence="17">
    <location>
        <begin position="20"/>
        <end position="911"/>
    </location>
</feature>
<dbReference type="InterPro" id="IPR002172">
    <property type="entry name" value="LDrepeatLR_classA_rpt"/>
</dbReference>
<dbReference type="InterPro" id="IPR000033">
    <property type="entry name" value="LDLR_classB_rpt"/>
</dbReference>
<dbReference type="InterPro" id="IPR001881">
    <property type="entry name" value="EGF-like_Ca-bd_dom"/>
</dbReference>